<gene>
    <name evidence="13" type="ORF">DET57_11627</name>
</gene>
<proteinExistence type="inferred from homology"/>
<dbReference type="SUPFAM" id="SSF51445">
    <property type="entry name" value="(Trans)glycosidases"/>
    <property type="match status" value="1"/>
</dbReference>
<dbReference type="PANTHER" id="PTHR36447">
    <property type="entry name" value="BETA-GALACTOSIDASE GANA"/>
    <property type="match status" value="1"/>
</dbReference>
<dbReference type="Pfam" id="PF02449">
    <property type="entry name" value="Glyco_hydro_42"/>
    <property type="match status" value="1"/>
</dbReference>
<feature type="binding site" evidence="10">
    <location>
        <position position="313"/>
    </location>
    <ligand>
        <name>substrate</name>
    </ligand>
</feature>
<dbReference type="Gene3D" id="3.20.20.80">
    <property type="entry name" value="Glycosidases"/>
    <property type="match status" value="1"/>
</dbReference>
<protein>
    <recommendedName>
        <fullName evidence="3 8">Beta-galactosidase</fullName>
        <shortName evidence="8">Beta-gal</shortName>
        <ecNumber evidence="3 8">3.2.1.23</ecNumber>
    </recommendedName>
</protein>
<name>A0A318FFI9_KLEOX</name>
<dbReference type="GO" id="GO:0004565">
    <property type="term" value="F:beta-galactosidase activity"/>
    <property type="evidence" value="ECO:0007669"/>
    <property type="project" value="UniProtKB-EC"/>
</dbReference>
<keyword evidence="4" id="KW-0479">Metal-binding</keyword>
<evidence type="ECO:0000313" key="13">
    <source>
        <dbReference type="EMBL" id="PXW40737.1"/>
    </source>
</evidence>
<keyword evidence="6" id="KW-0862">Zinc</keyword>
<feature type="binding site" evidence="10">
    <location>
        <position position="105"/>
    </location>
    <ligand>
        <name>substrate</name>
    </ligand>
</feature>
<dbReference type="InterPro" id="IPR003476">
    <property type="entry name" value="Glyco_hydro_42"/>
</dbReference>
<feature type="domain" description="Glycoside hydrolase family 42 N-terminal" evidence="11">
    <location>
        <begin position="10"/>
        <end position="377"/>
    </location>
</feature>
<dbReference type="PANTHER" id="PTHR36447:SF2">
    <property type="entry name" value="BETA-GALACTOSIDASE YESZ"/>
    <property type="match status" value="1"/>
</dbReference>
<evidence type="ECO:0000256" key="2">
    <source>
        <dbReference type="ARBA" id="ARBA00005940"/>
    </source>
</evidence>
<comment type="caution">
    <text evidence="13">The sequence shown here is derived from an EMBL/GenBank/DDBJ whole genome shotgun (WGS) entry which is preliminary data.</text>
</comment>
<dbReference type="InterPro" id="IPR013529">
    <property type="entry name" value="Glyco_hydro_42_N"/>
</dbReference>
<dbReference type="PIRSF" id="PIRSF001084">
    <property type="entry name" value="B-galactosidase"/>
    <property type="match status" value="1"/>
</dbReference>
<evidence type="ECO:0000256" key="10">
    <source>
        <dbReference type="PIRSR" id="PIRSR001084-2"/>
    </source>
</evidence>
<dbReference type="Proteomes" id="UP000247485">
    <property type="component" value="Unassembled WGS sequence"/>
</dbReference>
<comment type="catalytic activity">
    <reaction evidence="1 8">
        <text>Hydrolysis of terminal non-reducing beta-D-galactose residues in beta-D-galactosides.</text>
        <dbReference type="EC" id="3.2.1.23"/>
    </reaction>
</comment>
<dbReference type="InterPro" id="IPR017853">
    <property type="entry name" value="GH"/>
</dbReference>
<evidence type="ECO:0000256" key="4">
    <source>
        <dbReference type="ARBA" id="ARBA00022723"/>
    </source>
</evidence>
<evidence type="ECO:0000256" key="8">
    <source>
        <dbReference type="PIRNR" id="PIRNR001084"/>
    </source>
</evidence>
<dbReference type="GO" id="GO:0005975">
    <property type="term" value="P:carbohydrate metabolic process"/>
    <property type="evidence" value="ECO:0007669"/>
    <property type="project" value="InterPro"/>
</dbReference>
<dbReference type="RefSeq" id="WP_110275950.1">
    <property type="nucleotide sequence ID" value="NZ_QJJG01000016.1"/>
</dbReference>
<sequence length="679" mass="77320">MAGLYYGVAYYDEYIREERLEKDIEMMVAAGINVVRIAESTWSTLEPEENTFNFYHIDRVLDAMHRAGISVIIGTPTYAIPGWLARKHPDALVTTPGGHEKYGRRQIMDIVNPHFLQHAEKIIRALLNHVRRHPAIIGYQVDNETKHYDNTGEYIQTAFKASLKKQFPDIRQMNDAFGLEYWSNRIDCWEDFPPVASTINASLGCAFARFRREKVAEYLAWQADIVREYARPEQFVTQNFDFEWRGYSFGLQPQVDHFSAVQAMSVVSVDVYHPGQDHLSGREIAFSGDVARNLKNGRNYYVMETQAQGFAKWTPWPGQLRLQAFSHIASGASMVSYWHWHSIHNSYETYWKGLISHDFAPGPTYQEAMTIGQEMAQLSGVLNELRMENDVAILVSNDAMEAMNWFKPDTPQPGLNNHGHYVYNDILRRFWDALYDNNVAVDIINTLDPQNSQYKVVVIPALYCATDEQLECINQFVENGGKVLIGFKSGFCDENVRVRAETQPAILNKCCGVSYSQFVIPENVGLRAEAETMICAPDERPEMWMELLTPNTEKTAVLLRYDHPVWGKYAAATLSNYGKGQALYVGFLPSGKVIFDLFSALSSDTALVSSTPEYQWPLVVRRAVNSRGEAVQFIFNYCAAPATISTEAEVTEPLSGRRYHQGERVEIDAWGMRLFVKSR</sequence>
<dbReference type="Pfam" id="PF08532">
    <property type="entry name" value="Glyco_hydro_42M"/>
    <property type="match status" value="1"/>
</dbReference>
<dbReference type="CDD" id="cd03143">
    <property type="entry name" value="A4_beta-galactosidase_middle_domain"/>
    <property type="match status" value="1"/>
</dbReference>
<evidence type="ECO:0000256" key="5">
    <source>
        <dbReference type="ARBA" id="ARBA00022801"/>
    </source>
</evidence>
<evidence type="ECO:0000256" key="7">
    <source>
        <dbReference type="ARBA" id="ARBA00023295"/>
    </source>
</evidence>
<evidence type="ECO:0000256" key="9">
    <source>
        <dbReference type="PIRSR" id="PIRSR001084-1"/>
    </source>
</evidence>
<dbReference type="EMBL" id="QJJG01000016">
    <property type="protein sequence ID" value="PXW40737.1"/>
    <property type="molecule type" value="Genomic_DNA"/>
</dbReference>
<dbReference type="EC" id="3.2.1.23" evidence="3 8"/>
<feature type="domain" description="Beta-galactosidase trimerisation" evidence="12">
    <location>
        <begin position="390"/>
        <end position="606"/>
    </location>
</feature>
<dbReference type="InterPro" id="IPR013738">
    <property type="entry name" value="Beta_galactosidase_Trimer"/>
</dbReference>
<feature type="active site" description="Proton donor" evidence="9">
    <location>
        <position position="144"/>
    </location>
</feature>
<keyword evidence="5 8" id="KW-0378">Hydrolase</keyword>
<dbReference type="GO" id="GO:0046872">
    <property type="term" value="F:metal ion binding"/>
    <property type="evidence" value="ECO:0007669"/>
    <property type="project" value="UniProtKB-KW"/>
</dbReference>
<evidence type="ECO:0000256" key="6">
    <source>
        <dbReference type="ARBA" id="ARBA00022833"/>
    </source>
</evidence>
<dbReference type="GO" id="GO:0009341">
    <property type="term" value="C:beta-galactosidase complex"/>
    <property type="evidence" value="ECO:0007669"/>
    <property type="project" value="InterPro"/>
</dbReference>
<organism evidence="13 14">
    <name type="scientific">Klebsiella oxytoca</name>
    <dbReference type="NCBI Taxonomy" id="571"/>
    <lineage>
        <taxon>Bacteria</taxon>
        <taxon>Pseudomonadati</taxon>
        <taxon>Pseudomonadota</taxon>
        <taxon>Gammaproteobacteria</taxon>
        <taxon>Enterobacterales</taxon>
        <taxon>Enterobacteriaceae</taxon>
        <taxon>Klebsiella/Raoultella group</taxon>
        <taxon>Klebsiella</taxon>
    </lineage>
</organism>
<keyword evidence="7 8" id="KW-0326">Glycosidase</keyword>
<feature type="active site" description="Nucleophile" evidence="9">
    <location>
        <position position="304"/>
    </location>
</feature>
<evidence type="ECO:0000259" key="12">
    <source>
        <dbReference type="Pfam" id="PF08532"/>
    </source>
</evidence>
<dbReference type="SUPFAM" id="SSF52317">
    <property type="entry name" value="Class I glutamine amidotransferase-like"/>
    <property type="match status" value="1"/>
</dbReference>
<dbReference type="InterPro" id="IPR029062">
    <property type="entry name" value="Class_I_gatase-like"/>
</dbReference>
<accession>A0A318FFI9</accession>
<feature type="binding site" evidence="10">
    <location>
        <position position="143"/>
    </location>
    <ligand>
        <name>substrate</name>
    </ligand>
</feature>
<evidence type="ECO:0000256" key="1">
    <source>
        <dbReference type="ARBA" id="ARBA00001412"/>
    </source>
</evidence>
<evidence type="ECO:0000259" key="11">
    <source>
        <dbReference type="Pfam" id="PF02449"/>
    </source>
</evidence>
<comment type="similarity">
    <text evidence="2 8">Belongs to the glycosyl hydrolase 42 family.</text>
</comment>
<dbReference type="Gene3D" id="3.40.50.880">
    <property type="match status" value="1"/>
</dbReference>
<reference evidence="13 14" key="1">
    <citation type="submission" date="2018-05" db="EMBL/GenBank/DDBJ databases">
        <title>Freshwater and sediment microbial communities from various areas in North America, analyzing microbe dynamics in response to fracking.</title>
        <authorList>
            <person name="Lamendella R."/>
        </authorList>
    </citation>
    <scope>NUCLEOTIDE SEQUENCE [LARGE SCALE GENOMIC DNA]</scope>
    <source>
        <strain evidence="13 14">67</strain>
    </source>
</reference>
<evidence type="ECO:0000313" key="14">
    <source>
        <dbReference type="Proteomes" id="UP000247485"/>
    </source>
</evidence>
<evidence type="ECO:0000256" key="3">
    <source>
        <dbReference type="ARBA" id="ARBA00012756"/>
    </source>
</evidence>
<dbReference type="AlphaFoldDB" id="A0A318FFI9"/>